<evidence type="ECO:0000259" key="3">
    <source>
        <dbReference type="Pfam" id="PF11350"/>
    </source>
</evidence>
<keyword evidence="2" id="KW-0812">Transmembrane</keyword>
<accession>A0A239ERF2</accession>
<evidence type="ECO:0000313" key="4">
    <source>
        <dbReference type="EMBL" id="SNS47001.1"/>
    </source>
</evidence>
<feature type="compositionally biased region" description="Basic and acidic residues" evidence="1">
    <location>
        <begin position="58"/>
        <end position="85"/>
    </location>
</feature>
<gene>
    <name evidence="4" type="ORF">SAMN05216252_106107</name>
</gene>
<sequence>MGRHSAPGGRDGRRDDVPGIAGGTSGNGRRRRPGPAPTPPRTGGPGQAPGGSAPGGRDGFRPGDPGHGHQDAPGRSHPEHQEHSAWGRAGSWVPPRTPRGTRPAELADTALGTEYPEDDDPLDGRVRTAPRISGFPRQRRASGAGARNVPGPRQDFVEAFDAPRASASSAATGPGAPVEGAGEAGEGGEPPEQPKKTVRTRALSGAAAAAVVTVLAVVVAGQMAAGGEKRHSSAAGAAPDGSRGADDAASRSQGRPTPSTSPSAVAAPLTYGQAMTKAYPLDQDLSLAGKFQTVSGREKAPGKGTLLRVRVDVEKGLPLNARLFADAVYRTLNDKRSWAHGGARTFERVSTGPADIVITLASPGTTAVWCAKSGLDTTVDNVSCDAASTPRTMINAYRWAQGSETYGPDRMLAYREMLINHEVGHRLGYGHVLCPKQGALAPVMMQQTKFLNYGGLTCKPNAWPYPRG</sequence>
<feature type="region of interest" description="Disordered" evidence="1">
    <location>
        <begin position="226"/>
        <end position="267"/>
    </location>
</feature>
<reference evidence="4 5" key="1">
    <citation type="submission" date="2017-06" db="EMBL/GenBank/DDBJ databases">
        <authorList>
            <person name="Kim H.J."/>
            <person name="Triplett B.A."/>
        </authorList>
    </citation>
    <scope>NUCLEOTIDE SEQUENCE [LARGE SCALE GENOMIC DNA]</scope>
    <source>
        <strain evidence="4 5">CGMCC 4.1858</strain>
    </source>
</reference>
<proteinExistence type="predicted"/>
<feature type="domain" description="DUF3152" evidence="3">
    <location>
        <begin position="288"/>
        <end position="466"/>
    </location>
</feature>
<feature type="region of interest" description="Disordered" evidence="1">
    <location>
        <begin position="1"/>
        <end position="201"/>
    </location>
</feature>
<organism evidence="4 5">
    <name type="scientific">Actinacidiphila glaucinigra</name>
    <dbReference type="NCBI Taxonomy" id="235986"/>
    <lineage>
        <taxon>Bacteria</taxon>
        <taxon>Bacillati</taxon>
        <taxon>Actinomycetota</taxon>
        <taxon>Actinomycetes</taxon>
        <taxon>Kitasatosporales</taxon>
        <taxon>Streptomycetaceae</taxon>
        <taxon>Actinacidiphila</taxon>
    </lineage>
</organism>
<dbReference type="Proteomes" id="UP000198280">
    <property type="component" value="Unassembled WGS sequence"/>
</dbReference>
<feature type="compositionally biased region" description="Low complexity" evidence="1">
    <location>
        <begin position="162"/>
        <end position="181"/>
    </location>
</feature>
<name>A0A239ERF2_9ACTN</name>
<dbReference type="SUPFAM" id="SSF55486">
    <property type="entry name" value="Metalloproteases ('zincins'), catalytic domain"/>
    <property type="match status" value="1"/>
</dbReference>
<feature type="transmembrane region" description="Helical" evidence="2">
    <location>
        <begin position="202"/>
        <end position="225"/>
    </location>
</feature>
<dbReference type="EMBL" id="FZOF01000006">
    <property type="protein sequence ID" value="SNS47001.1"/>
    <property type="molecule type" value="Genomic_DNA"/>
</dbReference>
<evidence type="ECO:0000256" key="2">
    <source>
        <dbReference type="SAM" id="Phobius"/>
    </source>
</evidence>
<keyword evidence="5" id="KW-1185">Reference proteome</keyword>
<dbReference type="RefSeq" id="WP_089224096.1">
    <property type="nucleotide sequence ID" value="NZ_FZOF01000006.1"/>
</dbReference>
<feature type="compositionally biased region" description="Polar residues" evidence="1">
    <location>
        <begin position="250"/>
        <end position="263"/>
    </location>
</feature>
<keyword evidence="2" id="KW-1133">Transmembrane helix</keyword>
<keyword evidence="2" id="KW-0472">Membrane</keyword>
<dbReference type="InterPro" id="IPR022603">
    <property type="entry name" value="DUF3152"/>
</dbReference>
<dbReference type="OrthoDB" id="9779865at2"/>
<feature type="compositionally biased region" description="Gly residues" evidence="1">
    <location>
        <begin position="43"/>
        <end position="57"/>
    </location>
</feature>
<dbReference type="AlphaFoldDB" id="A0A239ERF2"/>
<evidence type="ECO:0000256" key="1">
    <source>
        <dbReference type="SAM" id="MobiDB-lite"/>
    </source>
</evidence>
<protein>
    <recommendedName>
        <fullName evidence="3">DUF3152 domain-containing protein</fullName>
    </recommendedName>
</protein>
<evidence type="ECO:0000313" key="5">
    <source>
        <dbReference type="Proteomes" id="UP000198280"/>
    </source>
</evidence>
<dbReference type="Pfam" id="PF11350">
    <property type="entry name" value="DUF3152"/>
    <property type="match status" value="1"/>
</dbReference>